<dbReference type="Gene3D" id="1.20.120.290">
    <property type="entry name" value="Oxygen-evolving enhancer protein 3 (PsbQ), four-helix up-down bundle"/>
    <property type="match status" value="1"/>
</dbReference>
<organism evidence="6 7">
    <name type="scientific">Ambrosia artemisiifolia</name>
    <name type="common">Common ragweed</name>
    <dbReference type="NCBI Taxonomy" id="4212"/>
    <lineage>
        <taxon>Eukaryota</taxon>
        <taxon>Viridiplantae</taxon>
        <taxon>Streptophyta</taxon>
        <taxon>Embryophyta</taxon>
        <taxon>Tracheophyta</taxon>
        <taxon>Spermatophyta</taxon>
        <taxon>Magnoliopsida</taxon>
        <taxon>eudicotyledons</taxon>
        <taxon>Gunneridae</taxon>
        <taxon>Pentapetalae</taxon>
        <taxon>asterids</taxon>
        <taxon>campanulids</taxon>
        <taxon>Asterales</taxon>
        <taxon>Asteraceae</taxon>
        <taxon>Asteroideae</taxon>
        <taxon>Heliantheae alliance</taxon>
        <taxon>Heliantheae</taxon>
        <taxon>Ambrosia</taxon>
    </lineage>
</organism>
<evidence type="ECO:0000313" key="6">
    <source>
        <dbReference type="EMBL" id="KAI7733815.1"/>
    </source>
</evidence>
<dbReference type="EC" id="5.2.1.8" evidence="1"/>
<reference evidence="6" key="1">
    <citation type="submission" date="2022-06" db="EMBL/GenBank/DDBJ databases">
        <title>Uncovering the hologenomic basis of an extraordinary plant invasion.</title>
        <authorList>
            <person name="Bieker V.C."/>
            <person name="Martin M.D."/>
            <person name="Gilbert T."/>
            <person name="Hodgins K."/>
            <person name="Battlay P."/>
            <person name="Petersen B."/>
            <person name="Wilson J."/>
        </authorList>
    </citation>
    <scope>NUCLEOTIDE SEQUENCE</scope>
    <source>
        <strain evidence="6">AA19_3_7</strain>
        <tissue evidence="6">Leaf</tissue>
    </source>
</reference>
<keyword evidence="7" id="KW-1185">Reference proteome</keyword>
<dbReference type="PANTHER" id="PTHR43246">
    <property type="entry name" value="PEPTIDYL-PROLYL CIS-TRANS ISOMERASE CYP38, CHLOROPLASTIC"/>
    <property type="match status" value="1"/>
</dbReference>
<feature type="non-terminal residue" evidence="6">
    <location>
        <position position="404"/>
    </location>
</feature>
<dbReference type="InterPro" id="IPR044665">
    <property type="entry name" value="E_coli_cyclophilin_A-like"/>
</dbReference>
<dbReference type="Gene3D" id="2.40.100.10">
    <property type="entry name" value="Cyclophilin-like"/>
    <property type="match status" value="1"/>
</dbReference>
<gene>
    <name evidence="6" type="ORF">M8C21_008934</name>
</gene>
<keyword evidence="2" id="KW-0793">Thylakoid</keyword>
<keyword evidence="3" id="KW-0697">Rotamase</keyword>
<dbReference type="SUPFAM" id="SSF101112">
    <property type="entry name" value="Oxygen-evolving enhancer protein 3"/>
    <property type="match status" value="1"/>
</dbReference>
<dbReference type="InterPro" id="IPR002130">
    <property type="entry name" value="Cyclophilin-type_PPIase_dom"/>
</dbReference>
<evidence type="ECO:0000256" key="2">
    <source>
        <dbReference type="ARBA" id="ARBA00023078"/>
    </source>
</evidence>
<protein>
    <recommendedName>
        <fullName evidence="1">peptidylprolyl isomerase</fullName>
        <ecNumber evidence="1">5.2.1.8</ecNumber>
    </recommendedName>
</protein>
<keyword evidence="4" id="KW-0413">Isomerase</keyword>
<dbReference type="SUPFAM" id="SSF50891">
    <property type="entry name" value="Cyclophilin-like"/>
    <property type="match status" value="1"/>
</dbReference>
<sequence>ICSSQNPVQSTHKQKDRFRGVKECVLSVALAIGLVTGVPAIGNLGNAGAVTPPALSDLAVLISGPPIKDPEALLRYALPIDNKAIREVQKPLEDITESLKVSGVKALDSVERNLKQASRALKQGKSMIVAGLAESKKDNGIELLGKLEVGMEELQKIAEDKKRDAVAPKQKELLQYVGGVEEDMVDGFPYEVPEEYQNMPLLKGRATVDMKVKVKDNPNLEECVFRIVLDGYNAPVTAGNFIDLVERHFYDGMEIQRSDGFVVQTGDPEGPAEGFIDPSTEKTRTIPLEIMVEGEKIPVYGSTLEDIGLYKAQTKLPFNAFGTMAMAREEFENNSASSQVFWLLKESELTPSNANILDGRYAVFGYVTQNEDFLADLKVGDVIESVQVVAGLDNLANPSYKIAG</sequence>
<dbReference type="Pfam" id="PF00160">
    <property type="entry name" value="Pro_isomerase"/>
    <property type="match status" value="1"/>
</dbReference>
<accession>A0AAD5C2I8</accession>
<dbReference type="Proteomes" id="UP001206925">
    <property type="component" value="Unassembled WGS sequence"/>
</dbReference>
<evidence type="ECO:0000256" key="4">
    <source>
        <dbReference type="ARBA" id="ARBA00023235"/>
    </source>
</evidence>
<evidence type="ECO:0000313" key="7">
    <source>
        <dbReference type="Proteomes" id="UP001206925"/>
    </source>
</evidence>
<feature type="domain" description="PPIase cyclophilin-type" evidence="5">
    <location>
        <begin position="227"/>
        <end position="404"/>
    </location>
</feature>
<dbReference type="Pfam" id="PF21329">
    <property type="entry name" value="CYP38_PsbQ-like"/>
    <property type="match status" value="1"/>
</dbReference>
<proteinExistence type="predicted"/>
<dbReference type="AlphaFoldDB" id="A0AAD5C2I8"/>
<evidence type="ECO:0000256" key="3">
    <source>
        <dbReference type="ARBA" id="ARBA00023110"/>
    </source>
</evidence>
<dbReference type="InterPro" id="IPR048563">
    <property type="entry name" value="CYP38_PsbQ-like"/>
</dbReference>
<dbReference type="PROSITE" id="PS50072">
    <property type="entry name" value="CSA_PPIASE_2"/>
    <property type="match status" value="1"/>
</dbReference>
<name>A0AAD5C2I8_AMBAR</name>
<evidence type="ECO:0000256" key="1">
    <source>
        <dbReference type="ARBA" id="ARBA00013194"/>
    </source>
</evidence>
<comment type="caution">
    <text evidence="6">The sequence shown here is derived from an EMBL/GenBank/DDBJ whole genome shotgun (WGS) entry which is preliminary data.</text>
</comment>
<dbReference type="CDD" id="cd01924">
    <property type="entry name" value="cyclophilin_TLP40_like"/>
    <property type="match status" value="1"/>
</dbReference>
<evidence type="ECO:0000259" key="5">
    <source>
        <dbReference type="PROSITE" id="PS50072"/>
    </source>
</evidence>
<dbReference type="EMBL" id="JAMZMK010009903">
    <property type="protein sequence ID" value="KAI7733815.1"/>
    <property type="molecule type" value="Genomic_DNA"/>
</dbReference>
<dbReference type="InterPro" id="IPR023222">
    <property type="entry name" value="PsbQ-like_dom_sf"/>
</dbReference>
<dbReference type="InterPro" id="IPR029000">
    <property type="entry name" value="Cyclophilin-like_dom_sf"/>
</dbReference>
<dbReference type="GO" id="GO:0003755">
    <property type="term" value="F:peptidyl-prolyl cis-trans isomerase activity"/>
    <property type="evidence" value="ECO:0007669"/>
    <property type="project" value="UniProtKB-KW"/>
</dbReference>